<proteinExistence type="predicted"/>
<keyword evidence="2" id="KW-1185">Reference proteome</keyword>
<evidence type="ECO:0000313" key="2">
    <source>
        <dbReference type="Proteomes" id="UP000636010"/>
    </source>
</evidence>
<evidence type="ECO:0008006" key="3">
    <source>
        <dbReference type="Google" id="ProtNLM"/>
    </source>
</evidence>
<dbReference type="Gene3D" id="3.40.630.30">
    <property type="match status" value="1"/>
</dbReference>
<dbReference type="InterPro" id="IPR016181">
    <property type="entry name" value="Acyl_CoA_acyltransferase"/>
</dbReference>
<reference evidence="2" key="1">
    <citation type="journal article" date="2019" name="Int. J. Syst. Evol. Microbiol.">
        <title>The Global Catalogue of Microorganisms (GCM) 10K type strain sequencing project: providing services to taxonomists for standard genome sequencing and annotation.</title>
        <authorList>
            <consortium name="The Broad Institute Genomics Platform"/>
            <consortium name="The Broad Institute Genome Sequencing Center for Infectious Disease"/>
            <person name="Wu L."/>
            <person name="Ma J."/>
        </authorList>
    </citation>
    <scope>NUCLEOTIDE SEQUENCE [LARGE SCALE GENOMIC DNA]</scope>
    <source>
        <strain evidence="2">CGMCC 1.10832</strain>
    </source>
</reference>
<protein>
    <recommendedName>
        <fullName evidence="3">BioF2-like acetyltransferase domain-containing protein</fullName>
    </recommendedName>
</protein>
<accession>A0ABQ1L8S6</accession>
<organism evidence="1 2">
    <name type="scientific">Marivirga lumbricoides</name>
    <dbReference type="NCBI Taxonomy" id="1046115"/>
    <lineage>
        <taxon>Bacteria</taxon>
        <taxon>Pseudomonadati</taxon>
        <taxon>Bacteroidota</taxon>
        <taxon>Cytophagia</taxon>
        <taxon>Cytophagales</taxon>
        <taxon>Marivirgaceae</taxon>
        <taxon>Marivirga</taxon>
    </lineage>
</organism>
<sequence length="307" mass="36181">MYSISEEWPDFDHEHMRDSNLFTHKKFWNLRESEVDYLPLSFSREDTGELIAFFCFAQWNNEWKAPYLAPYFYPYVKKESLLPEILNLLINYLKNKKHQTISITLAPLFLLNEKRMLIDLINAGFTIAEVEVTSYLVVKTGISFIQHIVNRRKKRRLKSLLGSELSIKEISNEGWSQYYQQLVGWRKIKGHQNLISTEFMDDAKIELPENFRGLVLNDTYQTLCLAIFIKVNSTCFYVYSLITNPDYPKENFPLLLWNALYEIAQRENIQFIEMGTSMKKEGLLNKGLLRYKLSVGGRMSKKYTVQC</sequence>
<dbReference type="RefSeq" id="WP_188460025.1">
    <property type="nucleotide sequence ID" value="NZ_BAABHU010000001.1"/>
</dbReference>
<comment type="caution">
    <text evidence="1">The sequence shown here is derived from an EMBL/GenBank/DDBJ whole genome shotgun (WGS) entry which is preliminary data.</text>
</comment>
<gene>
    <name evidence="1" type="ORF">GCM10011506_02850</name>
</gene>
<name>A0ABQ1L8S6_9BACT</name>
<dbReference type="Proteomes" id="UP000636010">
    <property type="component" value="Unassembled WGS sequence"/>
</dbReference>
<evidence type="ECO:0000313" key="1">
    <source>
        <dbReference type="EMBL" id="GGC21069.1"/>
    </source>
</evidence>
<dbReference type="EMBL" id="BMEC01000001">
    <property type="protein sequence ID" value="GGC21069.1"/>
    <property type="molecule type" value="Genomic_DNA"/>
</dbReference>
<dbReference type="SUPFAM" id="SSF55729">
    <property type="entry name" value="Acyl-CoA N-acyltransferases (Nat)"/>
    <property type="match status" value="1"/>
</dbReference>